<protein>
    <recommendedName>
        <fullName evidence="3">Outer membrane protein beta-barrel domain-containing protein</fullName>
    </recommendedName>
</protein>
<dbReference type="EMBL" id="JQJC01000006">
    <property type="protein sequence ID" value="KGN96349.1"/>
    <property type="molecule type" value="Genomic_DNA"/>
</dbReference>
<gene>
    <name evidence="1" type="ORF">HQ38_01790</name>
</gene>
<name>A0AB34PJA1_9PORP</name>
<comment type="caution">
    <text evidence="1">The sequence shown here is derived from an EMBL/GenBank/DDBJ whole genome shotgun (WGS) entry which is preliminary data.</text>
</comment>
<evidence type="ECO:0000313" key="1">
    <source>
        <dbReference type="EMBL" id="KGN96349.1"/>
    </source>
</evidence>
<proteinExistence type="predicted"/>
<accession>A0AB34PJA1</accession>
<dbReference type="Proteomes" id="UP000030136">
    <property type="component" value="Unassembled WGS sequence"/>
</dbReference>
<evidence type="ECO:0008006" key="3">
    <source>
        <dbReference type="Google" id="ProtNLM"/>
    </source>
</evidence>
<organism evidence="1 2">
    <name type="scientific">Porphyromonas crevioricanis</name>
    <dbReference type="NCBI Taxonomy" id="393921"/>
    <lineage>
        <taxon>Bacteria</taxon>
        <taxon>Pseudomonadati</taxon>
        <taxon>Bacteroidota</taxon>
        <taxon>Bacteroidia</taxon>
        <taxon>Bacteroidales</taxon>
        <taxon>Porphyromonadaceae</taxon>
        <taxon>Porphyromonas</taxon>
    </lineage>
</organism>
<dbReference type="AlphaFoldDB" id="A0AB34PJA1"/>
<sequence>MVQTFLSTVMYNRYKTLFLFLLLYSLCSLSLSANSRDLYLSSPVGESDEIQGADLSMDGTDRMDKIRYALGTHIAVWGGVGIEGAVGFTPKLTARLGYNFFSWSVSRDKSLSSFGLPKDVSNSVQESLGYDPQAALKGSVLSSMGYALVDYHPFSSFRMFHVSAGAYFGKISVSAKALLNNPTSGKSIVYDWDSPDDLPQSSFKDTDGNQYTIRPTDEGELHLTSIFGNAIKPYVGVGLGYSAPDSGRVSFRLGVGVLYSGMLRFESPNVVEGDVNKLVLVEQDYVPTVVQWTQWLPSLSLGLSVRIL</sequence>
<reference evidence="1 2" key="1">
    <citation type="submission" date="2014-08" db="EMBL/GenBank/DDBJ databases">
        <title>Porphyromonas crevioricanis strain:COT-253_OH1447 Genome sequencing.</title>
        <authorList>
            <person name="Wallis C."/>
            <person name="Deusch O."/>
            <person name="O'Flynn C."/>
            <person name="Davis I."/>
            <person name="Jospin G."/>
            <person name="Darling A.E."/>
            <person name="Coil D.A."/>
            <person name="Alexiev A."/>
            <person name="Horsfall A."/>
            <person name="Kirkwood N."/>
            <person name="Harris S."/>
            <person name="Eisen J.A."/>
        </authorList>
    </citation>
    <scope>NUCLEOTIDE SEQUENCE [LARGE SCALE GENOMIC DNA]</scope>
    <source>
        <strain evidence="2">COT-253 OH1447</strain>
    </source>
</reference>
<evidence type="ECO:0000313" key="2">
    <source>
        <dbReference type="Proteomes" id="UP000030136"/>
    </source>
</evidence>
<dbReference type="Gene3D" id="2.40.160.170">
    <property type="match status" value="1"/>
</dbReference>